<name>A0ABM9EKI2_9HYPH</name>
<evidence type="ECO:0000313" key="1">
    <source>
        <dbReference type="EMBL" id="CAH2409466.1"/>
    </source>
</evidence>
<reference evidence="1 2" key="1">
    <citation type="submission" date="2022-03" db="EMBL/GenBank/DDBJ databases">
        <authorList>
            <person name="Brunel B."/>
        </authorList>
    </citation>
    <scope>NUCLEOTIDE SEQUENCE [LARGE SCALE GENOMIC DNA]</scope>
    <source>
        <strain evidence="1">STM5069sample</strain>
    </source>
</reference>
<keyword evidence="2" id="KW-1185">Reference proteome</keyword>
<accession>A0ABM9EKI2</accession>
<organism evidence="1 2">
    <name type="scientific">Mesorhizobium escarrei</name>
    <dbReference type="NCBI Taxonomy" id="666018"/>
    <lineage>
        <taxon>Bacteria</taxon>
        <taxon>Pseudomonadati</taxon>
        <taxon>Pseudomonadota</taxon>
        <taxon>Alphaproteobacteria</taxon>
        <taxon>Hyphomicrobiales</taxon>
        <taxon>Phyllobacteriaceae</taxon>
        <taxon>Mesorhizobium</taxon>
    </lineage>
</organism>
<gene>
    <name evidence="1" type="ORF">MES5069_870001</name>
</gene>
<dbReference type="Proteomes" id="UP001153050">
    <property type="component" value="Unassembled WGS sequence"/>
</dbReference>
<protein>
    <submittedName>
        <fullName evidence="1">Uncharacterized protein</fullName>
    </submittedName>
</protein>
<proteinExistence type="predicted"/>
<evidence type="ECO:0000313" key="2">
    <source>
        <dbReference type="Proteomes" id="UP001153050"/>
    </source>
</evidence>
<sequence length="55" mass="6505">MDEASSLRHSYRLQHAIKTLGRLCRLILLTPYWEGETPIPERSKALRKTSKCRRH</sequence>
<dbReference type="EMBL" id="CAKXZT010000187">
    <property type="protein sequence ID" value="CAH2409466.1"/>
    <property type="molecule type" value="Genomic_DNA"/>
</dbReference>
<comment type="caution">
    <text evidence="1">The sequence shown here is derived from an EMBL/GenBank/DDBJ whole genome shotgun (WGS) entry which is preliminary data.</text>
</comment>